<proteinExistence type="predicted"/>
<name>A0AAD9KH70_RIDPI</name>
<feature type="domain" description="Reverse transcriptase" evidence="1">
    <location>
        <begin position="1"/>
        <end position="75"/>
    </location>
</feature>
<accession>A0AAD9KH70</accession>
<organism evidence="2 3">
    <name type="scientific">Ridgeia piscesae</name>
    <name type="common">Tubeworm</name>
    <dbReference type="NCBI Taxonomy" id="27915"/>
    <lineage>
        <taxon>Eukaryota</taxon>
        <taxon>Metazoa</taxon>
        <taxon>Spiralia</taxon>
        <taxon>Lophotrochozoa</taxon>
        <taxon>Annelida</taxon>
        <taxon>Polychaeta</taxon>
        <taxon>Sedentaria</taxon>
        <taxon>Canalipalpata</taxon>
        <taxon>Sabellida</taxon>
        <taxon>Siboglinidae</taxon>
        <taxon>Ridgeia</taxon>
    </lineage>
</organism>
<evidence type="ECO:0000313" key="2">
    <source>
        <dbReference type="EMBL" id="KAK2171499.1"/>
    </source>
</evidence>
<evidence type="ECO:0000313" key="3">
    <source>
        <dbReference type="Proteomes" id="UP001209878"/>
    </source>
</evidence>
<comment type="caution">
    <text evidence="2">The sequence shown here is derived from an EMBL/GenBank/DDBJ whole genome shotgun (WGS) entry which is preliminary data.</text>
</comment>
<gene>
    <name evidence="2" type="ORF">NP493_1059g00015</name>
</gene>
<reference evidence="2" key="1">
    <citation type="journal article" date="2023" name="Mol. Biol. Evol.">
        <title>Third-Generation Sequencing Reveals the Adaptive Role of the Epigenome in Three Deep-Sea Polychaetes.</title>
        <authorList>
            <person name="Perez M."/>
            <person name="Aroh O."/>
            <person name="Sun Y."/>
            <person name="Lan Y."/>
            <person name="Juniper S.K."/>
            <person name="Young C.R."/>
            <person name="Angers B."/>
            <person name="Qian P.Y."/>
        </authorList>
    </citation>
    <scope>NUCLEOTIDE SEQUENCE</scope>
    <source>
        <strain evidence="2">R07B-5</strain>
    </source>
</reference>
<dbReference type="EMBL" id="JAODUO010001057">
    <property type="protein sequence ID" value="KAK2171499.1"/>
    <property type="molecule type" value="Genomic_DNA"/>
</dbReference>
<sequence length="231" mass="26822">MNGHLSNHIMYADDLVLISSSSAGLCQLLHECEKYGMSHDVKYNAKKSAVMIFRSATLKGCSIPECKLKWVTLHVVTTYRYLGNYISDDLSDDNDTNRQCRTLYVQGNIILRKFSMCSLEVKLTLFRLYCSPMYGVQLWWNYKKYPLNILHIAYHNILKLFIGMSKYESTSLLCTPFDVQCCQSVIRNMAYIFMCRLDISVNCILNDILTSGLIFTSRIRKHWNRLLYVNT</sequence>
<dbReference type="InterPro" id="IPR000477">
    <property type="entry name" value="RT_dom"/>
</dbReference>
<dbReference type="AlphaFoldDB" id="A0AAD9KH70"/>
<dbReference type="Proteomes" id="UP001209878">
    <property type="component" value="Unassembled WGS sequence"/>
</dbReference>
<protein>
    <recommendedName>
        <fullName evidence="1">Reverse transcriptase domain-containing protein</fullName>
    </recommendedName>
</protein>
<dbReference type="PROSITE" id="PS50878">
    <property type="entry name" value="RT_POL"/>
    <property type="match status" value="1"/>
</dbReference>
<keyword evidence="3" id="KW-1185">Reference proteome</keyword>
<evidence type="ECO:0000259" key="1">
    <source>
        <dbReference type="PROSITE" id="PS50878"/>
    </source>
</evidence>